<evidence type="ECO:0000256" key="4">
    <source>
        <dbReference type="ARBA" id="ARBA00022692"/>
    </source>
</evidence>
<keyword evidence="5 7" id="KW-0472">Membrane</keyword>
<dbReference type="GO" id="GO:0015562">
    <property type="term" value="F:efflux transmembrane transporter activity"/>
    <property type="evidence" value="ECO:0007669"/>
    <property type="project" value="InterPro"/>
</dbReference>
<dbReference type="EMBL" id="AUZY01011155">
    <property type="protein sequence ID" value="EQD35834.1"/>
    <property type="molecule type" value="Genomic_DNA"/>
</dbReference>
<dbReference type="PANTHER" id="PTHR30026:SF20">
    <property type="entry name" value="OUTER MEMBRANE PROTEIN TOLC"/>
    <property type="match status" value="1"/>
</dbReference>
<dbReference type="Gene3D" id="1.20.1600.10">
    <property type="entry name" value="Outer membrane efflux proteins (OEP)"/>
    <property type="match status" value="1"/>
</dbReference>
<evidence type="ECO:0000256" key="6">
    <source>
        <dbReference type="ARBA" id="ARBA00023237"/>
    </source>
</evidence>
<evidence type="ECO:0000256" key="7">
    <source>
        <dbReference type="SAM" id="Phobius"/>
    </source>
</evidence>
<keyword evidence="4 7" id="KW-0812">Transmembrane</keyword>
<dbReference type="Pfam" id="PF02321">
    <property type="entry name" value="OEP"/>
    <property type="match status" value="1"/>
</dbReference>
<feature type="transmembrane region" description="Helical" evidence="7">
    <location>
        <begin position="30"/>
        <end position="50"/>
    </location>
</feature>
<reference evidence="8" key="1">
    <citation type="submission" date="2013-08" db="EMBL/GenBank/DDBJ databases">
        <authorList>
            <person name="Mendez C."/>
            <person name="Richter M."/>
            <person name="Ferrer M."/>
            <person name="Sanchez J."/>
        </authorList>
    </citation>
    <scope>NUCLEOTIDE SEQUENCE</scope>
</reference>
<dbReference type="InterPro" id="IPR003423">
    <property type="entry name" value="OMP_efflux"/>
</dbReference>
<comment type="subcellular location">
    <subcellularLocation>
        <location evidence="1">Cell outer membrane</location>
    </subcellularLocation>
</comment>
<keyword evidence="6" id="KW-0998">Cell outer membrane</keyword>
<comment type="caution">
    <text evidence="8">The sequence shown here is derived from an EMBL/GenBank/DDBJ whole genome shotgun (WGS) entry which is preliminary data.</text>
</comment>
<keyword evidence="3" id="KW-1134">Transmembrane beta strand</keyword>
<name>T1A4M1_9ZZZZ</name>
<organism evidence="8">
    <name type="scientific">mine drainage metagenome</name>
    <dbReference type="NCBI Taxonomy" id="410659"/>
    <lineage>
        <taxon>unclassified sequences</taxon>
        <taxon>metagenomes</taxon>
        <taxon>ecological metagenomes</taxon>
    </lineage>
</organism>
<dbReference type="PANTHER" id="PTHR30026">
    <property type="entry name" value="OUTER MEMBRANE PROTEIN TOLC"/>
    <property type="match status" value="1"/>
</dbReference>
<reference evidence="8" key="2">
    <citation type="journal article" date="2014" name="ISME J.">
        <title>Microbial stratification in low pH oxic and suboxic macroscopic growths along an acid mine drainage.</title>
        <authorList>
            <person name="Mendez-Garcia C."/>
            <person name="Mesa V."/>
            <person name="Sprenger R.R."/>
            <person name="Richter M."/>
            <person name="Diez M.S."/>
            <person name="Solano J."/>
            <person name="Bargiela R."/>
            <person name="Golyshina O.V."/>
            <person name="Manteca A."/>
            <person name="Ramos J.L."/>
            <person name="Gallego J.R."/>
            <person name="Llorente I."/>
            <person name="Martins Dos Santos V.A."/>
            <person name="Jensen O.N."/>
            <person name="Pelaez A.I."/>
            <person name="Sanchez J."/>
            <person name="Ferrer M."/>
        </authorList>
    </citation>
    <scope>NUCLEOTIDE SEQUENCE</scope>
</reference>
<evidence type="ECO:0000256" key="2">
    <source>
        <dbReference type="ARBA" id="ARBA00022448"/>
    </source>
</evidence>
<dbReference type="AlphaFoldDB" id="T1A4M1"/>
<dbReference type="GO" id="GO:0009279">
    <property type="term" value="C:cell outer membrane"/>
    <property type="evidence" value="ECO:0007669"/>
    <property type="project" value="UniProtKB-SubCell"/>
</dbReference>
<protein>
    <submittedName>
        <fullName evidence="8">Outer membrane efflux protein</fullName>
    </submittedName>
</protein>
<dbReference type="GO" id="GO:0015288">
    <property type="term" value="F:porin activity"/>
    <property type="evidence" value="ECO:0007669"/>
    <property type="project" value="TreeGrafter"/>
</dbReference>
<feature type="non-terminal residue" evidence="8">
    <location>
        <position position="334"/>
    </location>
</feature>
<accession>T1A4M1</accession>
<proteinExistence type="predicted"/>
<evidence type="ECO:0000256" key="3">
    <source>
        <dbReference type="ARBA" id="ARBA00022452"/>
    </source>
</evidence>
<keyword evidence="7" id="KW-1133">Transmembrane helix</keyword>
<evidence type="ECO:0000256" key="5">
    <source>
        <dbReference type="ARBA" id="ARBA00023136"/>
    </source>
</evidence>
<sequence>MINTIDMTDTHHVFKSWCLRLGGWLRPHRLGWALSVLLSCVWLTAGAAPVTTGEITRPLTLDRAIQLALERNPDVKSAENALQAAEAARRAAVGRLYPQIQALSWYDLFPTQDELLLPGNMKIPTLSEVAAPTVQESMGKMLDFQRNEFQDSVFNIGMGLSWPLYAGGRLAAGVRAARADSRAAAYRLSGIRQKLAFAVTQTYLGIGVAKRSEQAVQASVRHLSAAETNLQEFVRVGKRPRLDLLRVQARLEQTRQLLADTQAALVTVRGNLRRLLDLDPSGPPLALAAPNGTPDVTLALQPLAAAIHTALLNRPDYRALLSGVEARRAQVSIA</sequence>
<dbReference type="GO" id="GO:1990281">
    <property type="term" value="C:efflux pump complex"/>
    <property type="evidence" value="ECO:0007669"/>
    <property type="project" value="TreeGrafter"/>
</dbReference>
<evidence type="ECO:0000313" key="8">
    <source>
        <dbReference type="EMBL" id="EQD35834.1"/>
    </source>
</evidence>
<dbReference type="SUPFAM" id="SSF56954">
    <property type="entry name" value="Outer membrane efflux proteins (OEP)"/>
    <property type="match status" value="1"/>
</dbReference>
<keyword evidence="2" id="KW-0813">Transport</keyword>
<evidence type="ECO:0000256" key="1">
    <source>
        <dbReference type="ARBA" id="ARBA00004442"/>
    </source>
</evidence>
<gene>
    <name evidence="8" type="ORF">B1B_16739</name>
</gene>
<dbReference type="InterPro" id="IPR051906">
    <property type="entry name" value="TolC-like"/>
</dbReference>